<name>A0ABR8N0U0_9BACL</name>
<organism evidence="1 2">
    <name type="scientific">Paenibacillus terricola</name>
    <dbReference type="NCBI Taxonomy" id="2763503"/>
    <lineage>
        <taxon>Bacteria</taxon>
        <taxon>Bacillati</taxon>
        <taxon>Bacillota</taxon>
        <taxon>Bacilli</taxon>
        <taxon>Bacillales</taxon>
        <taxon>Paenibacillaceae</taxon>
        <taxon>Paenibacillus</taxon>
    </lineage>
</organism>
<proteinExistence type="predicted"/>
<accession>A0ABR8N0U0</accession>
<protein>
    <submittedName>
        <fullName evidence="1">Uncharacterized protein</fullName>
    </submittedName>
</protein>
<dbReference type="Proteomes" id="UP000609346">
    <property type="component" value="Unassembled WGS sequence"/>
</dbReference>
<evidence type="ECO:0000313" key="2">
    <source>
        <dbReference type="Proteomes" id="UP000609346"/>
    </source>
</evidence>
<sequence length="809" mass="91700">MNILRNDEFELQISSNGTLESLVMSADPVRMNWVIDENYVKEAGYAEKDKRFGEWFANVDGEIIESANLNPSIQMIDDSSATVTYKHQRFTVQCTYSLNRNGEWEWIIECSNPQEQTITVTGFHSWFSLSYIMFRDQDVLRNMKHSCALFPHMGGDFAKFAAMRRSNGAPHLGVYSTGESIAAFGTYCSYLNRFLEQVSPSLDGMLYHRISFIEDGSSLEQSAAHDWIYRDGYAAVTLLPDEVKRWSFVFTTFKHQADFYKKGIQYGHPNWTYSPVITTEGQFVAEVELPAGTELQSVRMLTSSSEGNTIEVNHISASFQVGSNDKPNVWQAVLPMQAAGEYKLVASLDNGRTDVLVGNVLEPIKNILDARAAWLCDNFTVDNDSPRPFAFLPLSNQGESLGKLTFILMKNLLSPANKEQVAKVELSAVADVREHWFEECNFMRPKPLYGSFYRIYDFDYIAHLFYLLSRLDDSLLKMYKSETYLTWAAEVMCMRLNPDCHMEQREKEESQLVGVFILYIQDLLSDLKDRGMAQWHEQLHRLWLQFTDGLAQGSQGYQGAVTEHFYDNAGFGPTCQALCLAGLKEEAQPYSELIIANIGFSNDYRVSAPDRWWEALSFMTHSLWGGLVAGAARASYESLGDPRLLEAGYRATMAVFNCYDWHVRSTARRLLPGEAASTYSIAAPNLNMPELSRNRFGQSIFKKLDDPLFNSLFASIDRDDWDMGEELVAYLLGFGTTAYLYTDDKGKLRCVNGLLESQENGWKVTSYAAYPTRFVMVEKGLAINASKGQLMKSVLYEEGQFVPLDLTVK</sequence>
<evidence type="ECO:0000313" key="1">
    <source>
        <dbReference type="EMBL" id="MBD3920089.1"/>
    </source>
</evidence>
<dbReference type="RefSeq" id="WP_191204341.1">
    <property type="nucleotide sequence ID" value="NZ_JACXZA010000003.1"/>
</dbReference>
<dbReference type="EMBL" id="JACXZA010000003">
    <property type="protein sequence ID" value="MBD3920089.1"/>
    <property type="molecule type" value="Genomic_DNA"/>
</dbReference>
<keyword evidence="2" id="KW-1185">Reference proteome</keyword>
<reference evidence="1 2" key="1">
    <citation type="submission" date="2020-09" db="EMBL/GenBank/DDBJ databases">
        <title>Paenibacillus sp. strain PR3 16S rRNA gene Genome sequencing and assembly.</title>
        <authorList>
            <person name="Kim J."/>
        </authorList>
    </citation>
    <scope>NUCLEOTIDE SEQUENCE [LARGE SCALE GENOMIC DNA]</scope>
    <source>
        <strain evidence="1 2">PR3</strain>
    </source>
</reference>
<gene>
    <name evidence="1" type="ORF">H8B09_15095</name>
</gene>
<comment type="caution">
    <text evidence="1">The sequence shown here is derived from an EMBL/GenBank/DDBJ whole genome shotgun (WGS) entry which is preliminary data.</text>
</comment>